<feature type="domain" description="Bulb-type lectin" evidence="23">
    <location>
        <begin position="25"/>
        <end position="147"/>
    </location>
</feature>
<dbReference type="InParanoid" id="A0A7N2KMX9"/>
<name>A0A7N2KMX9_QUELO</name>
<accession>A0A7N2KMX9</accession>
<dbReference type="GO" id="GO:0004674">
    <property type="term" value="F:protein serine/threonine kinase activity"/>
    <property type="evidence" value="ECO:0007669"/>
    <property type="project" value="UniProtKB-KW"/>
</dbReference>
<reference evidence="24" key="2">
    <citation type="submission" date="2021-01" db="UniProtKB">
        <authorList>
            <consortium name="EnsemblPlants"/>
        </authorList>
    </citation>
    <scope>IDENTIFICATION</scope>
</reference>
<dbReference type="SMART" id="SM00220">
    <property type="entry name" value="S_TKc"/>
    <property type="match status" value="1"/>
</dbReference>
<evidence type="ECO:0000256" key="12">
    <source>
        <dbReference type="ARBA" id="ARBA00023136"/>
    </source>
</evidence>
<keyword evidence="2 18" id="KW-0723">Serine/threonine-protein kinase</keyword>
<evidence type="ECO:0000256" key="5">
    <source>
        <dbReference type="ARBA" id="ARBA00022692"/>
    </source>
</evidence>
<dbReference type="InterPro" id="IPR008271">
    <property type="entry name" value="Ser/Thr_kinase_AS"/>
</dbReference>
<keyword evidence="4 18" id="KW-0808">Transferase</keyword>
<comment type="subcellular location">
    <subcellularLocation>
        <location evidence="1">Membrane</location>
        <topology evidence="1">Single-pass type I membrane protein</topology>
    </subcellularLocation>
</comment>
<keyword evidence="11 20" id="KW-1133">Transmembrane helix</keyword>
<evidence type="ECO:0000256" key="11">
    <source>
        <dbReference type="ARBA" id="ARBA00022989"/>
    </source>
</evidence>
<dbReference type="Gramene" id="QL01p018480:mrna">
    <property type="protein sequence ID" value="QL01p018480:mrna:CDS:1"/>
    <property type="gene ID" value="QL01p018480"/>
</dbReference>
<dbReference type="InterPro" id="IPR001480">
    <property type="entry name" value="Bulb-type_lectin_dom"/>
</dbReference>
<dbReference type="InterPro" id="IPR000719">
    <property type="entry name" value="Prot_kinase_dom"/>
</dbReference>
<evidence type="ECO:0000259" key="23">
    <source>
        <dbReference type="PROSITE" id="PS50927"/>
    </source>
</evidence>
<feature type="chain" id="PRO_5029752641" description="Receptor-like serine/threonine-protein kinase" evidence="21">
    <location>
        <begin position="23"/>
        <end position="809"/>
    </location>
</feature>
<protein>
    <recommendedName>
        <fullName evidence="18">Receptor-like serine/threonine-protein kinase</fullName>
        <ecNumber evidence="18">2.7.11.1</ecNumber>
    </recommendedName>
</protein>
<proteinExistence type="inferred from homology"/>
<dbReference type="PROSITE" id="PS50011">
    <property type="entry name" value="PROTEIN_KINASE_DOM"/>
    <property type="match status" value="1"/>
</dbReference>
<dbReference type="GO" id="GO:0005524">
    <property type="term" value="F:ATP binding"/>
    <property type="evidence" value="ECO:0007669"/>
    <property type="project" value="UniProtKB-UniRule"/>
</dbReference>
<dbReference type="PROSITE" id="PS50927">
    <property type="entry name" value="BULB_LECTIN"/>
    <property type="match status" value="1"/>
</dbReference>
<dbReference type="RefSeq" id="XP_030960139.1">
    <property type="nucleotide sequence ID" value="XM_031104279.1"/>
</dbReference>
<dbReference type="OrthoDB" id="1930390at2759"/>
<dbReference type="PROSITE" id="PS00108">
    <property type="entry name" value="PROTEIN_KINASE_ST"/>
    <property type="match status" value="1"/>
</dbReference>
<keyword evidence="10 18" id="KW-0067">ATP-binding</keyword>
<comment type="similarity">
    <text evidence="18">Belongs to the protein kinase superfamily. Ser/Thr protein kinase family.</text>
</comment>
<dbReference type="Gene3D" id="3.30.200.20">
    <property type="entry name" value="Phosphorylase Kinase, domain 1"/>
    <property type="match status" value="1"/>
</dbReference>
<feature type="domain" description="Protein kinase" evidence="22">
    <location>
        <begin position="517"/>
        <end position="791"/>
    </location>
</feature>
<feature type="binding site" evidence="19">
    <location>
        <position position="548"/>
    </location>
    <ligand>
        <name>ATP</name>
        <dbReference type="ChEBI" id="CHEBI:30616"/>
    </ligand>
</feature>
<dbReference type="OMA" id="YYESRTE"/>
<dbReference type="PROSITE" id="PS00107">
    <property type="entry name" value="PROTEIN_KINASE_ATP"/>
    <property type="match status" value="1"/>
</dbReference>
<keyword evidence="5 20" id="KW-0812">Transmembrane</keyword>
<dbReference type="SUPFAM" id="SSF51110">
    <property type="entry name" value="alpha-D-mannose-specific plant lectins"/>
    <property type="match status" value="1"/>
</dbReference>
<feature type="transmembrane region" description="Helical" evidence="20">
    <location>
        <begin position="454"/>
        <end position="484"/>
    </location>
</feature>
<keyword evidence="13" id="KW-1015">Disulfide bond</keyword>
<dbReference type="EnsemblPlants" id="QL01p018480:mrna">
    <property type="protein sequence ID" value="QL01p018480:mrna:CDS:1"/>
    <property type="gene ID" value="QL01p018480"/>
</dbReference>
<dbReference type="Proteomes" id="UP000594261">
    <property type="component" value="Chromosome 1"/>
</dbReference>
<evidence type="ECO:0000256" key="9">
    <source>
        <dbReference type="ARBA" id="ARBA00022777"/>
    </source>
</evidence>
<comment type="catalytic activity">
    <reaction evidence="17 18">
        <text>L-seryl-[protein] + ATP = O-phospho-L-seryl-[protein] + ADP + H(+)</text>
        <dbReference type="Rhea" id="RHEA:17989"/>
        <dbReference type="Rhea" id="RHEA-COMP:9863"/>
        <dbReference type="Rhea" id="RHEA-COMP:11604"/>
        <dbReference type="ChEBI" id="CHEBI:15378"/>
        <dbReference type="ChEBI" id="CHEBI:29999"/>
        <dbReference type="ChEBI" id="CHEBI:30616"/>
        <dbReference type="ChEBI" id="CHEBI:83421"/>
        <dbReference type="ChEBI" id="CHEBI:456216"/>
        <dbReference type="EC" id="2.7.11.1"/>
    </reaction>
</comment>
<dbReference type="GeneID" id="115981863"/>
<keyword evidence="6 21" id="KW-0732">Signal</keyword>
<dbReference type="Gene3D" id="2.90.10.10">
    <property type="entry name" value="Bulb-type lectin domain"/>
    <property type="match status" value="2"/>
</dbReference>
<keyword evidence="9 18" id="KW-0418">Kinase</keyword>
<dbReference type="InterPro" id="IPR017441">
    <property type="entry name" value="Protein_kinase_ATP_BS"/>
</dbReference>
<dbReference type="InterPro" id="IPR011009">
    <property type="entry name" value="Kinase-like_dom_sf"/>
</dbReference>
<dbReference type="FunFam" id="3.30.200.20:FF:000059">
    <property type="entry name" value="S-receptor-like serine/threonine-protein kinase"/>
    <property type="match status" value="1"/>
</dbReference>
<dbReference type="CDD" id="cd14066">
    <property type="entry name" value="STKc_IRAK"/>
    <property type="match status" value="1"/>
</dbReference>
<evidence type="ECO:0000256" key="2">
    <source>
        <dbReference type="ARBA" id="ARBA00022527"/>
    </source>
</evidence>
<dbReference type="FunFam" id="1.10.510.10:FF:000237">
    <property type="entry name" value="G-type lectin S-receptor-like serine/threonine-protein kinase"/>
    <property type="match status" value="1"/>
</dbReference>
<dbReference type="SUPFAM" id="SSF56112">
    <property type="entry name" value="Protein kinase-like (PK-like)"/>
    <property type="match status" value="1"/>
</dbReference>
<dbReference type="KEGG" id="qlo:115981863"/>
<dbReference type="InterPro" id="IPR051343">
    <property type="entry name" value="G-type_lectin_kinases/EP1-like"/>
</dbReference>
<evidence type="ECO:0000313" key="25">
    <source>
        <dbReference type="Proteomes" id="UP000594261"/>
    </source>
</evidence>
<evidence type="ECO:0000256" key="7">
    <source>
        <dbReference type="ARBA" id="ARBA00022734"/>
    </source>
</evidence>
<sequence>MVFVLPHLLVFLLILLPISSIAQNNGNVTVGNSLTATDNTTSWLSPSGEFAFGFRPLNQTDLYLLSIWFDKIPDKTVVWYARVDNPVPRGSNVKLDADNGLVLTGPQGDELWTANTIVGTVAYGVMSNTGNFVLQDSSFNNLWESFKNPTDTLLPSQIVERSAVVVLYSRQSETNFSKGRFLLKLRDDGDLVLNTINLPTDNANDPYYNSGTVASVSDSGTAGKQLVFNNSGYIYILRENNQTFPLSQVKPDSTADLYFRATLNFDGVFTQYSHPKTSNANGSWTSLWSIPDNICLATVSNSGSGTCGYNSICTLKSSDQRPKCDCPMGYSLLDPNDQYGSCQPDFIQGCQEDKQDPGKNLYYFEVLTNTDWPNADYAFLKPYTEDQCKQSCMEDCMCAVTIFRAGDSCWKKKLPLSNGRVDSSLNGGKAFIKIRNSSSTPPLGPHFPKNQDNLILVGSVLLGGSLFVNIILIVAICVGVFFIYHKKLKRPMTMSSVNSLETNMRCFTYKELVEATDGFKEELGRGAFGVVYKGAIKMGSSVPVAVKKLHSLVQDNEREFKTEVNVIGQTHHKNLVRLFGFCDEGLQRLLVYEFLSNGTLASFLFGDLKPSWKQRISIANGIARGLLYLHDECSTQIIHCDIKPQNILLDDSYNARIADFGLAKLLMMDQSHTRTAIRGTKGYVAPEWFRNMPITAKVDVYSFGVMLLEIICCRKSVDVETIEEEKAILTDWAYDCYRDGVLDALVELDVEILNDREKLEKYVMVAIWCIQEDPSLRPTMRRVTQMLEGVVEVLVPPCPCPSSRTVIMS</sequence>
<dbReference type="GO" id="GO:0016020">
    <property type="term" value="C:membrane"/>
    <property type="evidence" value="ECO:0007669"/>
    <property type="project" value="UniProtKB-SubCell"/>
</dbReference>
<evidence type="ECO:0000256" key="19">
    <source>
        <dbReference type="PROSITE-ProRule" id="PRU10141"/>
    </source>
</evidence>
<dbReference type="SMART" id="SM00108">
    <property type="entry name" value="B_lectin"/>
    <property type="match status" value="1"/>
</dbReference>
<dbReference type="EMBL" id="LRBV02000001">
    <property type="status" value="NOT_ANNOTATED_CDS"/>
    <property type="molecule type" value="Genomic_DNA"/>
</dbReference>
<evidence type="ECO:0000313" key="24">
    <source>
        <dbReference type="EnsemblPlants" id="QL01p018480:mrna:CDS:1"/>
    </source>
</evidence>
<dbReference type="AlphaFoldDB" id="A0A7N2KMX9"/>
<dbReference type="CDD" id="cd01098">
    <property type="entry name" value="PAN_AP_plant"/>
    <property type="match status" value="1"/>
</dbReference>
<evidence type="ECO:0000256" key="14">
    <source>
        <dbReference type="ARBA" id="ARBA00023170"/>
    </source>
</evidence>
<dbReference type="FunCoup" id="A0A7N2KMX9">
    <property type="interactions" value="86"/>
</dbReference>
<dbReference type="Pfam" id="PF00069">
    <property type="entry name" value="Pkinase"/>
    <property type="match status" value="1"/>
</dbReference>
<evidence type="ECO:0000256" key="1">
    <source>
        <dbReference type="ARBA" id="ARBA00004479"/>
    </source>
</evidence>
<dbReference type="EC" id="2.7.11.1" evidence="18"/>
<evidence type="ECO:0000256" key="20">
    <source>
        <dbReference type="SAM" id="Phobius"/>
    </source>
</evidence>
<keyword evidence="8 18" id="KW-0547">Nucleotide-binding</keyword>
<evidence type="ECO:0000256" key="15">
    <source>
        <dbReference type="ARBA" id="ARBA00023180"/>
    </source>
</evidence>
<dbReference type="Gene3D" id="1.10.510.10">
    <property type="entry name" value="Transferase(Phosphotransferase) domain 1"/>
    <property type="match status" value="1"/>
</dbReference>
<dbReference type="FunFam" id="2.90.10.10:FF:000013">
    <property type="entry name" value="G-type lectin S-receptor-like serine/threonine-protein kinase LECRK1"/>
    <property type="match status" value="1"/>
</dbReference>
<evidence type="ECO:0000256" key="21">
    <source>
        <dbReference type="SAM" id="SignalP"/>
    </source>
</evidence>
<keyword evidence="12 20" id="KW-0472">Membrane</keyword>
<organism evidence="24 25">
    <name type="scientific">Quercus lobata</name>
    <name type="common">Valley oak</name>
    <dbReference type="NCBI Taxonomy" id="97700"/>
    <lineage>
        <taxon>Eukaryota</taxon>
        <taxon>Viridiplantae</taxon>
        <taxon>Streptophyta</taxon>
        <taxon>Embryophyta</taxon>
        <taxon>Tracheophyta</taxon>
        <taxon>Spermatophyta</taxon>
        <taxon>Magnoliopsida</taxon>
        <taxon>eudicotyledons</taxon>
        <taxon>Gunneridae</taxon>
        <taxon>Pentapetalae</taxon>
        <taxon>rosids</taxon>
        <taxon>fabids</taxon>
        <taxon>Fagales</taxon>
        <taxon>Fagaceae</taxon>
        <taxon>Quercus</taxon>
    </lineage>
</organism>
<keyword evidence="7" id="KW-0430">Lectin</keyword>
<keyword evidence="15" id="KW-0325">Glycoprotein</keyword>
<evidence type="ECO:0000256" key="8">
    <source>
        <dbReference type="ARBA" id="ARBA00022741"/>
    </source>
</evidence>
<gene>
    <name evidence="24" type="primary">LOC115981863</name>
</gene>
<dbReference type="GO" id="GO:0030246">
    <property type="term" value="F:carbohydrate binding"/>
    <property type="evidence" value="ECO:0007669"/>
    <property type="project" value="UniProtKB-KW"/>
</dbReference>
<keyword evidence="3" id="KW-0245">EGF-like domain</keyword>
<dbReference type="PANTHER" id="PTHR47976:SF15">
    <property type="entry name" value="G-TYPE LECTIN S-RECEPTOR-LIKE SERINE_THREONINE-PROTEIN KINASE RLK1"/>
    <property type="match status" value="1"/>
</dbReference>
<evidence type="ECO:0000256" key="6">
    <source>
        <dbReference type="ARBA" id="ARBA00022729"/>
    </source>
</evidence>
<dbReference type="Pfam" id="PF01453">
    <property type="entry name" value="B_lectin"/>
    <property type="match status" value="1"/>
</dbReference>
<dbReference type="InterPro" id="IPR024171">
    <property type="entry name" value="SRK-like_kinase"/>
</dbReference>
<keyword evidence="14" id="KW-0675">Receptor</keyword>
<evidence type="ECO:0000256" key="18">
    <source>
        <dbReference type="PIRNR" id="PIRNR000641"/>
    </source>
</evidence>
<evidence type="ECO:0000256" key="13">
    <source>
        <dbReference type="ARBA" id="ARBA00023157"/>
    </source>
</evidence>
<dbReference type="PANTHER" id="PTHR47976">
    <property type="entry name" value="G-TYPE LECTIN S-RECEPTOR-LIKE SERINE/THREONINE-PROTEIN KINASE SD2-5"/>
    <property type="match status" value="1"/>
</dbReference>
<comment type="catalytic activity">
    <reaction evidence="16 18">
        <text>L-threonyl-[protein] + ATP = O-phospho-L-threonyl-[protein] + ADP + H(+)</text>
        <dbReference type="Rhea" id="RHEA:46608"/>
        <dbReference type="Rhea" id="RHEA-COMP:11060"/>
        <dbReference type="Rhea" id="RHEA-COMP:11605"/>
        <dbReference type="ChEBI" id="CHEBI:15378"/>
        <dbReference type="ChEBI" id="CHEBI:30013"/>
        <dbReference type="ChEBI" id="CHEBI:30616"/>
        <dbReference type="ChEBI" id="CHEBI:61977"/>
        <dbReference type="ChEBI" id="CHEBI:456216"/>
        <dbReference type="EC" id="2.7.11.1"/>
    </reaction>
</comment>
<reference evidence="24 25" key="1">
    <citation type="journal article" date="2016" name="G3 (Bethesda)">
        <title>First Draft Assembly and Annotation of the Genome of a California Endemic Oak Quercus lobata Nee (Fagaceae).</title>
        <authorList>
            <person name="Sork V.L."/>
            <person name="Fitz-Gibbon S.T."/>
            <person name="Puiu D."/>
            <person name="Crepeau M."/>
            <person name="Gugger P.F."/>
            <person name="Sherman R."/>
            <person name="Stevens K."/>
            <person name="Langley C.H."/>
            <person name="Pellegrini M."/>
            <person name="Salzberg S.L."/>
        </authorList>
    </citation>
    <scope>NUCLEOTIDE SEQUENCE [LARGE SCALE GENOMIC DNA]</scope>
    <source>
        <strain evidence="24 25">cv. SW786</strain>
    </source>
</reference>
<evidence type="ECO:0000256" key="16">
    <source>
        <dbReference type="ARBA" id="ARBA00047899"/>
    </source>
</evidence>
<dbReference type="CDD" id="cd00028">
    <property type="entry name" value="B_lectin"/>
    <property type="match status" value="1"/>
</dbReference>
<evidence type="ECO:0000256" key="3">
    <source>
        <dbReference type="ARBA" id="ARBA00022536"/>
    </source>
</evidence>
<dbReference type="PIRSF" id="PIRSF000641">
    <property type="entry name" value="SRK"/>
    <property type="match status" value="1"/>
</dbReference>
<dbReference type="InterPro" id="IPR036426">
    <property type="entry name" value="Bulb-type_lectin_dom_sf"/>
</dbReference>
<keyword evidence="25" id="KW-1185">Reference proteome</keyword>
<evidence type="ECO:0000259" key="22">
    <source>
        <dbReference type="PROSITE" id="PS50011"/>
    </source>
</evidence>
<evidence type="ECO:0000256" key="4">
    <source>
        <dbReference type="ARBA" id="ARBA00022679"/>
    </source>
</evidence>
<evidence type="ECO:0000256" key="17">
    <source>
        <dbReference type="ARBA" id="ARBA00048679"/>
    </source>
</evidence>
<evidence type="ECO:0000256" key="10">
    <source>
        <dbReference type="ARBA" id="ARBA00022840"/>
    </source>
</evidence>
<feature type="signal peptide" evidence="21">
    <location>
        <begin position="1"/>
        <end position="22"/>
    </location>
</feature>